<dbReference type="Proteomes" id="UP000187338">
    <property type="component" value="Unassembled WGS sequence"/>
</dbReference>
<dbReference type="AlphaFoldDB" id="A0A1L8D0J4"/>
<proteinExistence type="predicted"/>
<dbReference type="EMBL" id="BDJL01000016">
    <property type="protein sequence ID" value="GAV24716.1"/>
    <property type="molecule type" value="Genomic_DNA"/>
</dbReference>
<comment type="caution">
    <text evidence="2">The sequence shown here is derived from an EMBL/GenBank/DDBJ whole genome shotgun (WGS) entry which is preliminary data.</text>
</comment>
<dbReference type="Pfam" id="PF12654">
    <property type="entry name" value="DUF3786"/>
    <property type="match status" value="1"/>
</dbReference>
<evidence type="ECO:0000313" key="2">
    <source>
        <dbReference type="EMBL" id="GAV24716.1"/>
    </source>
</evidence>
<dbReference type="RefSeq" id="WP_075864898.1">
    <property type="nucleotide sequence ID" value="NZ_BDJL01000016.1"/>
</dbReference>
<name>A0A1L8D0J4_9THEO</name>
<gene>
    <name evidence="2" type="ORF">ciss_06490</name>
</gene>
<evidence type="ECO:0000259" key="1">
    <source>
        <dbReference type="Pfam" id="PF12654"/>
    </source>
</evidence>
<evidence type="ECO:0000313" key="3">
    <source>
        <dbReference type="Proteomes" id="UP000187338"/>
    </source>
</evidence>
<protein>
    <recommendedName>
        <fullName evidence="1">DUF3786 domain-containing protein</fullName>
    </recommendedName>
</protein>
<sequence>MSPFKNALKEFIFYAGRHRIAERTGGKLCGDKIYLKYLGQNIYFDLTRFTFSSLKLDEFDKTLIVRYFYQASGFSPKNKWLSFLDLPEGMHHYQPFVYEALKPLAEKALLPERLSCLDAVKLAFGSESYQIYPLPRLPLAVIKWENQKSQVLFDQVCLSYLKTVDLYVLGIKTVNYLTGGI</sequence>
<organism evidence="2 3">
    <name type="scientific">Carboxydothermus islandicus</name>
    <dbReference type="NCBI Taxonomy" id="661089"/>
    <lineage>
        <taxon>Bacteria</taxon>
        <taxon>Bacillati</taxon>
        <taxon>Bacillota</taxon>
        <taxon>Clostridia</taxon>
        <taxon>Thermoanaerobacterales</taxon>
        <taxon>Thermoanaerobacteraceae</taxon>
        <taxon>Carboxydothermus</taxon>
    </lineage>
</organism>
<dbReference type="InterPro" id="IPR024264">
    <property type="entry name" value="DUF3786"/>
</dbReference>
<accession>A0A1L8D0J4</accession>
<feature type="domain" description="DUF3786" evidence="1">
    <location>
        <begin position="19"/>
        <end position="174"/>
    </location>
</feature>
<dbReference type="OrthoDB" id="159408at2"/>
<dbReference type="STRING" id="661089.ciss_06490"/>
<keyword evidence="3" id="KW-1185">Reference proteome</keyword>
<reference evidence="3" key="1">
    <citation type="submission" date="2016-12" db="EMBL/GenBank/DDBJ databases">
        <title>Draft Genome Sequences od Carboxydothermus pertinax and islandicus, Hydrogenogenic Carboxydotrophic Bacteria.</title>
        <authorList>
            <person name="Fukuyama Y."/>
            <person name="Ohmae K."/>
            <person name="Yoneda Y."/>
            <person name="Yoshida T."/>
            <person name="Sako Y."/>
        </authorList>
    </citation>
    <scope>NUCLEOTIDE SEQUENCE [LARGE SCALE GENOMIC DNA]</scope>
    <source>
        <strain evidence="3">SET</strain>
    </source>
</reference>